<evidence type="ECO:0000313" key="2">
    <source>
        <dbReference type="EMBL" id="KAG8183089.1"/>
    </source>
</evidence>
<feature type="transmembrane region" description="Helical" evidence="1">
    <location>
        <begin position="133"/>
        <end position="153"/>
    </location>
</feature>
<evidence type="ECO:0008006" key="4">
    <source>
        <dbReference type="Google" id="ProtNLM"/>
    </source>
</evidence>
<evidence type="ECO:0000256" key="1">
    <source>
        <dbReference type="SAM" id="Phobius"/>
    </source>
</evidence>
<feature type="transmembrane region" description="Helical" evidence="1">
    <location>
        <begin position="87"/>
        <end position="106"/>
    </location>
</feature>
<dbReference type="AlphaFoldDB" id="A0AAV6UGC6"/>
<keyword evidence="1" id="KW-0472">Membrane</keyword>
<keyword evidence="1" id="KW-1133">Transmembrane helix</keyword>
<keyword evidence="1" id="KW-0812">Transmembrane</keyword>
<name>A0AAV6UGC6_9ARAC</name>
<protein>
    <recommendedName>
        <fullName evidence="4">Gustatory receptor</fullName>
    </recommendedName>
</protein>
<dbReference type="EMBL" id="JAFNEN010000433">
    <property type="protein sequence ID" value="KAG8183089.1"/>
    <property type="molecule type" value="Genomic_DNA"/>
</dbReference>
<sequence>MFGVSEDGMMLQKAAVIFYYFHFAILMNLPTSTFAAFYVVVCYHLRCLLKRFARTYISDNDGIVDYKKLLRSFSSLHGTIQSIDNKLSIFVPLLTTNVSLTVAFVVSDMLRHSNFYSSCFTCLDRVEKYINMVHAVILFVSVTISASLVHEAYDELRSEARRSLVLSDRVFTNEHLKFMICMEKGACLTVHKIVKIRRSFIVATFGCVVTYMLILDNMLVIA</sequence>
<reference evidence="2 3" key="1">
    <citation type="journal article" date="2022" name="Nat. Ecol. Evol.">
        <title>A masculinizing supergene underlies an exaggerated male reproductive morph in a spider.</title>
        <authorList>
            <person name="Hendrickx F."/>
            <person name="De Corte Z."/>
            <person name="Sonet G."/>
            <person name="Van Belleghem S.M."/>
            <person name="Kostlbacher S."/>
            <person name="Vangestel C."/>
        </authorList>
    </citation>
    <scope>NUCLEOTIDE SEQUENCE [LARGE SCALE GENOMIC DNA]</scope>
    <source>
        <strain evidence="2">W744_W776</strain>
    </source>
</reference>
<comment type="caution">
    <text evidence="2">The sequence shown here is derived from an EMBL/GenBank/DDBJ whole genome shotgun (WGS) entry which is preliminary data.</text>
</comment>
<feature type="transmembrane region" description="Helical" evidence="1">
    <location>
        <begin position="20"/>
        <end position="45"/>
    </location>
</feature>
<feature type="transmembrane region" description="Helical" evidence="1">
    <location>
        <begin position="200"/>
        <end position="221"/>
    </location>
</feature>
<gene>
    <name evidence="2" type="ORF">JTE90_010912</name>
</gene>
<accession>A0AAV6UGC6</accession>
<organism evidence="2 3">
    <name type="scientific">Oedothorax gibbosus</name>
    <dbReference type="NCBI Taxonomy" id="931172"/>
    <lineage>
        <taxon>Eukaryota</taxon>
        <taxon>Metazoa</taxon>
        <taxon>Ecdysozoa</taxon>
        <taxon>Arthropoda</taxon>
        <taxon>Chelicerata</taxon>
        <taxon>Arachnida</taxon>
        <taxon>Araneae</taxon>
        <taxon>Araneomorphae</taxon>
        <taxon>Entelegynae</taxon>
        <taxon>Araneoidea</taxon>
        <taxon>Linyphiidae</taxon>
        <taxon>Erigoninae</taxon>
        <taxon>Oedothorax</taxon>
    </lineage>
</organism>
<proteinExistence type="predicted"/>
<dbReference type="Proteomes" id="UP000827092">
    <property type="component" value="Unassembled WGS sequence"/>
</dbReference>
<evidence type="ECO:0000313" key="3">
    <source>
        <dbReference type="Proteomes" id="UP000827092"/>
    </source>
</evidence>
<keyword evidence="3" id="KW-1185">Reference proteome</keyword>